<keyword evidence="3" id="KW-1185">Reference proteome</keyword>
<evidence type="ECO:0000313" key="2">
    <source>
        <dbReference type="EMBL" id="ELU42115.1"/>
    </source>
</evidence>
<feature type="compositionally biased region" description="Polar residues" evidence="1">
    <location>
        <begin position="1"/>
        <end position="11"/>
    </location>
</feature>
<feature type="region of interest" description="Disordered" evidence="1">
    <location>
        <begin position="143"/>
        <end position="173"/>
    </location>
</feature>
<feature type="compositionally biased region" description="Polar residues" evidence="1">
    <location>
        <begin position="381"/>
        <end position="399"/>
    </location>
</feature>
<dbReference type="Proteomes" id="UP000011668">
    <property type="component" value="Unassembled WGS sequence"/>
</dbReference>
<feature type="compositionally biased region" description="Low complexity" evidence="1">
    <location>
        <begin position="314"/>
        <end position="323"/>
    </location>
</feature>
<dbReference type="CDD" id="cd00067">
    <property type="entry name" value="GAL4"/>
    <property type="match status" value="1"/>
</dbReference>
<proteinExistence type="predicted"/>
<sequence>MTSVANATASYSGPALLSTTTSASPTTPLATQPSVVTVVSDNEPDSDVAMRSRSGSPDIPLAETAKEDPKIRYPQGNGLGNPGSSRNPDGSNCTRPVVKLSYKMNTEVELPCTGDYPTCVNCIRRNRVCAYPEPASYAHQFPRQSAMHARQLKNGPSSPGKSLSGSPGKRIPGTVDAVLSTARTGILGGGPVSIRDIVDPPHGGTRGGVLDAPPRAGVLDTPPRGTIETTNNTPRGTLDAPRNSLEPTHAPQPTLYTSRPLNRSQATPTPPSMSVSPNSSGGASIQVLGATPKTSDQNGTLPARSEKEPSEGWSGRSRTGSTSADMSRTLSDINLDQYRPPIQPQPQSQPQPHPNSQRASPISPIQAANRPQPAPPYNPGGRTQSPPKLTVQVTNSGSPRTAPRPVVSTGLSSRPGPSLGRYGDIPPRETYQDGRPNGSEFRSRARPPVNGRDRRDSFDKDRRESFSERDRERDRDRRDSLMSRRDSFDRDRDRDRERDRERWDSYDRDRDRDRERERERERRDSIRGPPPPSTWATARDPPPPRLDIRPLIVPPDPKVTSPVVYARPPSARSSPADMEMDSNPKRHRRQVGLAWSAYGQQPEAKLGSAPTNHTSTRAKYKPLIGEAEYKRRYRCTTVAVRHLLVVSNESQCFGIETRQRLYYSNMRAELYERAPMGSLYIGMNPFYSWIALTLVGYFLYSRFEGIGLSPFNVHEIVPTQDIREYGPTRFATSGGMV</sequence>
<gene>
    <name evidence="2" type="ORF">AG1IA_03848</name>
</gene>
<feature type="compositionally biased region" description="Polar residues" evidence="1">
    <location>
        <begin position="82"/>
        <end position="94"/>
    </location>
</feature>
<evidence type="ECO:0000256" key="1">
    <source>
        <dbReference type="SAM" id="MobiDB-lite"/>
    </source>
</evidence>
<feature type="compositionally biased region" description="Polar residues" evidence="1">
    <location>
        <begin position="254"/>
        <end position="283"/>
    </location>
</feature>
<dbReference type="OMA" id="QSAMHAR"/>
<dbReference type="HOGENOM" id="CLU_376511_0_0_1"/>
<feature type="compositionally biased region" description="Polar residues" evidence="1">
    <location>
        <begin position="324"/>
        <end position="334"/>
    </location>
</feature>
<dbReference type="STRING" id="983506.L8WVU9"/>
<dbReference type="GO" id="GO:0008270">
    <property type="term" value="F:zinc ion binding"/>
    <property type="evidence" value="ECO:0007669"/>
    <property type="project" value="InterPro"/>
</dbReference>
<feature type="region of interest" description="Disordered" evidence="1">
    <location>
        <begin position="192"/>
        <end position="587"/>
    </location>
</feature>
<dbReference type="OrthoDB" id="39175at2759"/>
<accession>L8WVU9</accession>
<reference evidence="2 3" key="1">
    <citation type="journal article" date="2013" name="Nat. Commun.">
        <title>The evolution and pathogenic mechanisms of the rice sheath blight pathogen.</title>
        <authorList>
            <person name="Zheng A."/>
            <person name="Lin R."/>
            <person name="Xu L."/>
            <person name="Qin P."/>
            <person name="Tang C."/>
            <person name="Ai P."/>
            <person name="Zhang D."/>
            <person name="Liu Y."/>
            <person name="Sun Z."/>
            <person name="Feng H."/>
            <person name="Wang Y."/>
            <person name="Chen Y."/>
            <person name="Liang X."/>
            <person name="Fu R."/>
            <person name="Li Q."/>
            <person name="Zhang J."/>
            <person name="Yu X."/>
            <person name="Xie Z."/>
            <person name="Ding L."/>
            <person name="Guan P."/>
            <person name="Tang J."/>
            <person name="Liang Y."/>
            <person name="Wang S."/>
            <person name="Deng Q."/>
            <person name="Li S."/>
            <person name="Zhu J."/>
            <person name="Wang L."/>
            <person name="Liu H."/>
            <person name="Li P."/>
        </authorList>
    </citation>
    <scope>NUCLEOTIDE SEQUENCE [LARGE SCALE GENOMIC DNA]</scope>
    <source>
        <strain evidence="3">AG-1 IA</strain>
    </source>
</reference>
<feature type="compositionally biased region" description="Low complexity" evidence="1">
    <location>
        <begin position="14"/>
        <end position="31"/>
    </location>
</feature>
<feature type="compositionally biased region" description="Low complexity" evidence="1">
    <location>
        <begin position="153"/>
        <end position="169"/>
    </location>
</feature>
<feature type="compositionally biased region" description="Pro residues" evidence="1">
    <location>
        <begin position="341"/>
        <end position="353"/>
    </location>
</feature>
<feature type="region of interest" description="Disordered" evidence="1">
    <location>
        <begin position="1"/>
        <end position="94"/>
    </location>
</feature>
<dbReference type="GO" id="GO:0000981">
    <property type="term" value="F:DNA-binding transcription factor activity, RNA polymerase II-specific"/>
    <property type="evidence" value="ECO:0007669"/>
    <property type="project" value="InterPro"/>
</dbReference>
<feature type="compositionally biased region" description="Basic and acidic residues" evidence="1">
    <location>
        <begin position="451"/>
        <end position="526"/>
    </location>
</feature>
<dbReference type="AlphaFoldDB" id="L8WVU9"/>
<evidence type="ECO:0000313" key="3">
    <source>
        <dbReference type="Proteomes" id="UP000011668"/>
    </source>
</evidence>
<dbReference type="InterPro" id="IPR001138">
    <property type="entry name" value="Zn2Cys6_DnaBD"/>
</dbReference>
<comment type="caution">
    <text evidence="2">The sequence shown here is derived from an EMBL/GenBank/DDBJ whole genome shotgun (WGS) entry which is preliminary data.</text>
</comment>
<dbReference type="EMBL" id="AFRT01000925">
    <property type="protein sequence ID" value="ELU42115.1"/>
    <property type="molecule type" value="Genomic_DNA"/>
</dbReference>
<name>L8WVU9_THACA</name>
<organism evidence="2 3">
    <name type="scientific">Thanatephorus cucumeris (strain AG1-IA)</name>
    <name type="common">Rice sheath blight fungus</name>
    <name type="synonym">Rhizoctonia solani</name>
    <dbReference type="NCBI Taxonomy" id="983506"/>
    <lineage>
        <taxon>Eukaryota</taxon>
        <taxon>Fungi</taxon>
        <taxon>Dikarya</taxon>
        <taxon>Basidiomycota</taxon>
        <taxon>Agaricomycotina</taxon>
        <taxon>Agaricomycetes</taxon>
        <taxon>Cantharellales</taxon>
        <taxon>Ceratobasidiaceae</taxon>
        <taxon>Rhizoctonia</taxon>
        <taxon>Rhizoctonia solani AG-1</taxon>
    </lineage>
</organism>
<protein>
    <submittedName>
        <fullName evidence="2">Uncharacterized protein</fullName>
    </submittedName>
</protein>